<dbReference type="AlphaFoldDB" id="A0A1D9FZK8"/>
<evidence type="ECO:0000313" key="3">
    <source>
        <dbReference type="Proteomes" id="UP000176944"/>
    </source>
</evidence>
<evidence type="ECO:0000256" key="1">
    <source>
        <dbReference type="ARBA" id="ARBA00022679"/>
    </source>
</evidence>
<organism evidence="2 3">
    <name type="scientific">Moorena producens (strain JHB)</name>
    <dbReference type="NCBI Taxonomy" id="1454205"/>
    <lineage>
        <taxon>Bacteria</taxon>
        <taxon>Bacillati</taxon>
        <taxon>Cyanobacteriota</taxon>
        <taxon>Cyanophyceae</taxon>
        <taxon>Coleofasciculales</taxon>
        <taxon>Coleofasciculaceae</taxon>
        <taxon>Moorena</taxon>
    </lineage>
</organism>
<proteinExistence type="predicted"/>
<gene>
    <name evidence="2" type="ORF">BJP36_13530</name>
</gene>
<dbReference type="GO" id="GO:0008476">
    <property type="term" value="F:protein-tyrosine sulfotransferase activity"/>
    <property type="evidence" value="ECO:0007669"/>
    <property type="project" value="InterPro"/>
</dbReference>
<sequence length="336" mass="38119">MSIFMIGTQRSGSNLLRLMLNQIGDIAAPHSPHILQRMMPLLPSYGDLSQTDTFTLLVNDVCRLVELNPVPWEGVNLDTKEVISLCRERSLVAIFASVYDIMAQTWGAQQWCCKSLANVYYLPEITAYLENAKFIYLYRDGRDVAVSFKKAVVGEKHFYHIAQEWAKAQRLALQMRSRLSPERFFSISYETLISSPETTLQDLCNFLGVHYTPEILDFHQSQEASNAATSSSLWSNVTQPVIKQNTKKFLQEATDEEILIFELVAGDVLDALGYERVGILKGKEIKFSSSAIAKFNAINQSLKAEVRQKMDPEDLKRRDRQATLLKEIKARQTIVA</sequence>
<dbReference type="InterPro" id="IPR027417">
    <property type="entry name" value="P-loop_NTPase"/>
</dbReference>
<evidence type="ECO:0000313" key="2">
    <source>
        <dbReference type="EMBL" id="AOY80783.1"/>
    </source>
</evidence>
<dbReference type="EMBL" id="CP017708">
    <property type="protein sequence ID" value="AOY80783.1"/>
    <property type="molecule type" value="Genomic_DNA"/>
</dbReference>
<dbReference type="PANTHER" id="PTHR12788:SF10">
    <property type="entry name" value="PROTEIN-TYROSINE SULFOTRANSFERASE"/>
    <property type="match status" value="1"/>
</dbReference>
<dbReference type="SUPFAM" id="SSF52540">
    <property type="entry name" value="P-loop containing nucleoside triphosphate hydrolases"/>
    <property type="match status" value="1"/>
</dbReference>
<dbReference type="Proteomes" id="UP000176944">
    <property type="component" value="Chromosome"/>
</dbReference>
<dbReference type="Pfam" id="PF13469">
    <property type="entry name" value="Sulfotransfer_3"/>
    <property type="match status" value="1"/>
</dbReference>
<reference evidence="3" key="1">
    <citation type="submission" date="2016-10" db="EMBL/GenBank/DDBJ databases">
        <title>Comparative genomics uncovers the prolific and rare metabolic potential of the cyanobacterial genus Moorea.</title>
        <authorList>
            <person name="Leao T."/>
            <person name="Castelao G."/>
            <person name="Korobeynikov A."/>
            <person name="Monroe E.A."/>
            <person name="Podell S."/>
            <person name="Glukhov E."/>
            <person name="Allen E."/>
            <person name="Gerwick W.H."/>
            <person name="Gerwick L."/>
        </authorList>
    </citation>
    <scope>NUCLEOTIDE SEQUENCE [LARGE SCALE GENOMIC DNA]</scope>
    <source>
        <strain evidence="3">JHB</strain>
    </source>
</reference>
<dbReference type="PANTHER" id="PTHR12788">
    <property type="entry name" value="PROTEIN-TYROSINE SULFOTRANSFERASE 2"/>
    <property type="match status" value="1"/>
</dbReference>
<name>A0A1D9FZK8_MOOP1</name>
<dbReference type="InterPro" id="IPR026634">
    <property type="entry name" value="TPST-like"/>
</dbReference>
<keyword evidence="1" id="KW-0808">Transferase</keyword>
<accession>A0A1D9FZK8</accession>
<dbReference type="Gene3D" id="3.40.50.300">
    <property type="entry name" value="P-loop containing nucleotide triphosphate hydrolases"/>
    <property type="match status" value="1"/>
</dbReference>
<protein>
    <submittedName>
        <fullName evidence="2">Sulfotransferase</fullName>
    </submittedName>
</protein>